<dbReference type="EMBL" id="JAGYPJ010000001">
    <property type="protein sequence ID" value="MBS4200780.1"/>
    <property type="molecule type" value="Genomic_DNA"/>
</dbReference>
<proteinExistence type="predicted"/>
<accession>A0A942YMJ9</accession>
<sequence>MIQRWIKEIEKNWGLERFDLKNTSIKRDASVIKTTEYKLELEWFPLGAEMEEDLNPPGTIYAEVNLTYGFLTSFIVVMSEDLRENPPLLTSPGLDDVVEWIELNTGLKYNTDFQIRRQNKDGDCTEYFFSSMINGRKVSPGGYIEVKVNEQGSIVFYSLSGFFHGLYPAIELEQEQSILNMDEFKEKQVVLFGFPEEDGYQLLYGVEEAFIDVVPSHLVLYWNEEDTAEEMRIPDKVVGTVWEKFYESQIITEEEMSLYIPHPDCLPITVDEKNEFVKMISNYLKVHRPKESGKWQVENIERQNGLLHAGVIPINRLDRILDKFKFLYDANECILLHVLDKRKLFSEMGKELPEFDVKITKGEALELLEKDIFFEPYYIYDFDKKVLKPTQMIDCHVFINAVTGEKVQE</sequence>
<dbReference type="RefSeq" id="WP_213111320.1">
    <property type="nucleotide sequence ID" value="NZ_JAGYPJ010000001.1"/>
</dbReference>
<protein>
    <submittedName>
        <fullName evidence="1">Uncharacterized protein</fullName>
    </submittedName>
</protein>
<name>A0A942YMJ9_9BACI</name>
<keyword evidence="2" id="KW-1185">Reference proteome</keyword>
<reference evidence="1 2" key="1">
    <citation type="submission" date="2021-05" db="EMBL/GenBank/DDBJ databases">
        <title>Novel Bacillus species.</title>
        <authorList>
            <person name="Liu G."/>
        </authorList>
    </citation>
    <scope>NUCLEOTIDE SEQUENCE [LARGE SCALE GENOMIC DNA]</scope>
    <source>
        <strain evidence="1 2">FJAT-49732</strain>
    </source>
</reference>
<evidence type="ECO:0000313" key="2">
    <source>
        <dbReference type="Proteomes" id="UP000682713"/>
    </source>
</evidence>
<organism evidence="1 2">
    <name type="scientific">Lederbergia citrisecunda</name>
    <dbReference type="NCBI Taxonomy" id="2833583"/>
    <lineage>
        <taxon>Bacteria</taxon>
        <taxon>Bacillati</taxon>
        <taxon>Bacillota</taxon>
        <taxon>Bacilli</taxon>
        <taxon>Bacillales</taxon>
        <taxon>Bacillaceae</taxon>
        <taxon>Lederbergia</taxon>
    </lineage>
</organism>
<dbReference type="AlphaFoldDB" id="A0A942YMJ9"/>
<gene>
    <name evidence="1" type="ORF">KHA93_14180</name>
</gene>
<evidence type="ECO:0000313" key="1">
    <source>
        <dbReference type="EMBL" id="MBS4200780.1"/>
    </source>
</evidence>
<dbReference type="Proteomes" id="UP000682713">
    <property type="component" value="Unassembled WGS sequence"/>
</dbReference>
<comment type="caution">
    <text evidence="1">The sequence shown here is derived from an EMBL/GenBank/DDBJ whole genome shotgun (WGS) entry which is preliminary data.</text>
</comment>